<comment type="caution">
    <text evidence="2">The sequence shown here is derived from an EMBL/GenBank/DDBJ whole genome shotgun (WGS) entry which is preliminary data.</text>
</comment>
<evidence type="ECO:0000313" key="3">
    <source>
        <dbReference type="Proteomes" id="UP001190700"/>
    </source>
</evidence>
<dbReference type="AlphaFoldDB" id="A0AAE0LLG9"/>
<name>A0AAE0LLG9_9CHLO</name>
<accession>A0AAE0LLG9</accession>
<sequence length="105" mass="11287">MRNRRVKGMQGRGDAGGDEAAPGRVQLGRSMEGAVRAQCGRRRAAHLQDSRCLLRCLGPMLCLVVPLPPLGKDGVATSTLTGNTLAQRWNGIMAVFHLRCGEVHP</sequence>
<evidence type="ECO:0000313" key="2">
    <source>
        <dbReference type="EMBL" id="KAK3289205.1"/>
    </source>
</evidence>
<gene>
    <name evidence="2" type="ORF">CYMTET_3365</name>
</gene>
<protein>
    <submittedName>
        <fullName evidence="2">Uncharacterized protein</fullName>
    </submittedName>
</protein>
<dbReference type="EMBL" id="LGRX02000205">
    <property type="protein sequence ID" value="KAK3289205.1"/>
    <property type="molecule type" value="Genomic_DNA"/>
</dbReference>
<organism evidence="2 3">
    <name type="scientific">Cymbomonas tetramitiformis</name>
    <dbReference type="NCBI Taxonomy" id="36881"/>
    <lineage>
        <taxon>Eukaryota</taxon>
        <taxon>Viridiplantae</taxon>
        <taxon>Chlorophyta</taxon>
        <taxon>Pyramimonadophyceae</taxon>
        <taxon>Pyramimonadales</taxon>
        <taxon>Pyramimonadaceae</taxon>
        <taxon>Cymbomonas</taxon>
    </lineage>
</organism>
<dbReference type="Proteomes" id="UP001190700">
    <property type="component" value="Unassembled WGS sequence"/>
</dbReference>
<proteinExistence type="predicted"/>
<evidence type="ECO:0000256" key="1">
    <source>
        <dbReference type="SAM" id="MobiDB-lite"/>
    </source>
</evidence>
<feature type="region of interest" description="Disordered" evidence="1">
    <location>
        <begin position="1"/>
        <end position="25"/>
    </location>
</feature>
<keyword evidence="3" id="KW-1185">Reference proteome</keyword>
<reference evidence="2 3" key="1">
    <citation type="journal article" date="2015" name="Genome Biol. Evol.">
        <title>Comparative Genomics of a Bacterivorous Green Alga Reveals Evolutionary Causalities and Consequences of Phago-Mixotrophic Mode of Nutrition.</title>
        <authorList>
            <person name="Burns J.A."/>
            <person name="Paasch A."/>
            <person name="Narechania A."/>
            <person name="Kim E."/>
        </authorList>
    </citation>
    <scope>NUCLEOTIDE SEQUENCE [LARGE SCALE GENOMIC DNA]</scope>
    <source>
        <strain evidence="2 3">PLY_AMNH</strain>
    </source>
</reference>